<evidence type="ECO:0000313" key="3">
    <source>
        <dbReference type="EMBL" id="MFC6020034.1"/>
    </source>
</evidence>
<accession>A0ABW1KGJ0</accession>
<dbReference type="EMBL" id="JBHSPR010000029">
    <property type="protein sequence ID" value="MFC6020034.1"/>
    <property type="molecule type" value="Genomic_DNA"/>
</dbReference>
<evidence type="ECO:0000259" key="2">
    <source>
        <dbReference type="Pfam" id="PF00248"/>
    </source>
</evidence>
<comment type="caution">
    <text evidence="3">The sequence shown here is derived from an EMBL/GenBank/DDBJ whole genome shotgun (WGS) entry which is preliminary data.</text>
</comment>
<dbReference type="PANTHER" id="PTHR43364">
    <property type="entry name" value="NADH-SPECIFIC METHYLGLYOXAL REDUCTASE-RELATED"/>
    <property type="match status" value="1"/>
</dbReference>
<dbReference type="RefSeq" id="WP_377426707.1">
    <property type="nucleotide sequence ID" value="NZ_JBHSPR010000029.1"/>
</dbReference>
<gene>
    <name evidence="3" type="ORF">ACFP2T_28050</name>
</gene>
<organism evidence="3 4">
    <name type="scientific">Plantactinospora solaniradicis</name>
    <dbReference type="NCBI Taxonomy" id="1723736"/>
    <lineage>
        <taxon>Bacteria</taxon>
        <taxon>Bacillati</taxon>
        <taxon>Actinomycetota</taxon>
        <taxon>Actinomycetes</taxon>
        <taxon>Micromonosporales</taxon>
        <taxon>Micromonosporaceae</taxon>
        <taxon>Plantactinospora</taxon>
    </lineage>
</organism>
<dbReference type="Gene3D" id="3.20.20.100">
    <property type="entry name" value="NADP-dependent oxidoreductase domain"/>
    <property type="match status" value="1"/>
</dbReference>
<dbReference type="InterPro" id="IPR050523">
    <property type="entry name" value="AKR_Detox_Biosynth"/>
</dbReference>
<sequence>MRYRLLGQTGLRVSELFLGAMNFAGQDGERTRLPEIRDMLDLYLDAGGNVVDTAVNYGGGESEKVLGEVLEGRRDRLVLATKYTCARNTSDPNAAGNHRKNLTLSLETSLRRLRTDYVDLYWVHVWDRHTPIEETMRALDDAVRAGKILYVGISDAPAWVVSRANTLAQWRGWTPFVGLQVPYNLLERDIERELLPMAEAFGMTVAAWSPLAHGLLAGGHTRTDALGAREQAAVRAVRDVADEVGISPAQVAIAWTRAASRAVHPIVGVSSVRQLEDNLGAVDVVLPAEAVQRLSTAVEFTAGFPADFVAECEQTPWVAGISATHLDGR</sequence>
<keyword evidence="1" id="KW-0560">Oxidoreductase</keyword>
<name>A0ABW1KGJ0_9ACTN</name>
<feature type="domain" description="NADP-dependent oxidoreductase" evidence="2">
    <location>
        <begin position="16"/>
        <end position="296"/>
    </location>
</feature>
<evidence type="ECO:0000256" key="1">
    <source>
        <dbReference type="ARBA" id="ARBA00023002"/>
    </source>
</evidence>
<proteinExistence type="predicted"/>
<dbReference type="Proteomes" id="UP001596203">
    <property type="component" value="Unassembled WGS sequence"/>
</dbReference>
<dbReference type="SUPFAM" id="SSF51430">
    <property type="entry name" value="NAD(P)-linked oxidoreductase"/>
    <property type="match status" value="1"/>
</dbReference>
<dbReference type="InterPro" id="IPR023210">
    <property type="entry name" value="NADP_OxRdtase_dom"/>
</dbReference>
<keyword evidence="4" id="KW-1185">Reference proteome</keyword>
<dbReference type="Pfam" id="PF00248">
    <property type="entry name" value="Aldo_ket_red"/>
    <property type="match status" value="1"/>
</dbReference>
<dbReference type="PANTHER" id="PTHR43364:SF4">
    <property type="entry name" value="NAD(P)-LINKED OXIDOREDUCTASE SUPERFAMILY PROTEIN"/>
    <property type="match status" value="1"/>
</dbReference>
<protein>
    <submittedName>
        <fullName evidence="3">Aldo/keto reductase</fullName>
    </submittedName>
</protein>
<dbReference type="InterPro" id="IPR036812">
    <property type="entry name" value="NAD(P)_OxRdtase_dom_sf"/>
</dbReference>
<reference evidence="4" key="1">
    <citation type="journal article" date="2019" name="Int. J. Syst. Evol. Microbiol.">
        <title>The Global Catalogue of Microorganisms (GCM) 10K type strain sequencing project: providing services to taxonomists for standard genome sequencing and annotation.</title>
        <authorList>
            <consortium name="The Broad Institute Genomics Platform"/>
            <consortium name="The Broad Institute Genome Sequencing Center for Infectious Disease"/>
            <person name="Wu L."/>
            <person name="Ma J."/>
        </authorList>
    </citation>
    <scope>NUCLEOTIDE SEQUENCE [LARGE SCALE GENOMIC DNA]</scope>
    <source>
        <strain evidence="4">ZS-35-S2</strain>
    </source>
</reference>
<evidence type="ECO:0000313" key="4">
    <source>
        <dbReference type="Proteomes" id="UP001596203"/>
    </source>
</evidence>
<dbReference type="CDD" id="cd19080">
    <property type="entry name" value="AKR_AKR9A_9B"/>
    <property type="match status" value="1"/>
</dbReference>